<dbReference type="Pfam" id="PF00156">
    <property type="entry name" value="Pribosyltran"/>
    <property type="match status" value="1"/>
</dbReference>
<dbReference type="CDD" id="cd06223">
    <property type="entry name" value="PRTases_typeI"/>
    <property type="match status" value="1"/>
</dbReference>
<dbReference type="AlphaFoldDB" id="A0A926I336"/>
<evidence type="ECO:0000259" key="3">
    <source>
        <dbReference type="Pfam" id="PF18912"/>
    </source>
</evidence>
<dbReference type="InterPro" id="IPR000836">
    <property type="entry name" value="PRTase_dom"/>
</dbReference>
<feature type="domain" description="Double zinc ribbon" evidence="3">
    <location>
        <begin position="10"/>
        <end position="45"/>
    </location>
</feature>
<keyword evidence="5" id="KW-1185">Reference proteome</keyword>
<accession>A0A926I336</accession>
<dbReference type="Proteomes" id="UP000653127">
    <property type="component" value="Unassembled WGS sequence"/>
</dbReference>
<dbReference type="InterPro" id="IPR044005">
    <property type="entry name" value="DZR_2"/>
</dbReference>
<dbReference type="RefSeq" id="WP_249282092.1">
    <property type="nucleotide sequence ID" value="NZ_JACRST010000002.1"/>
</dbReference>
<dbReference type="PANTHER" id="PTHR47505">
    <property type="entry name" value="DNA UTILIZATION PROTEIN YHGH"/>
    <property type="match status" value="1"/>
</dbReference>
<evidence type="ECO:0000256" key="1">
    <source>
        <dbReference type="ARBA" id="ARBA00008007"/>
    </source>
</evidence>
<comment type="caution">
    <text evidence="4">The sequence shown here is derived from an EMBL/GenBank/DDBJ whole genome shotgun (WGS) entry which is preliminary data.</text>
</comment>
<name>A0A926I336_9FIRM</name>
<dbReference type="PANTHER" id="PTHR47505:SF1">
    <property type="entry name" value="DNA UTILIZATION PROTEIN YHGH"/>
    <property type="match status" value="1"/>
</dbReference>
<proteinExistence type="inferred from homology"/>
<feature type="domain" description="Phosphoribosyltransferase" evidence="2">
    <location>
        <begin position="126"/>
        <end position="219"/>
    </location>
</feature>
<protein>
    <submittedName>
        <fullName evidence="4">ComF family protein</fullName>
    </submittedName>
</protein>
<dbReference type="Gene3D" id="3.40.50.2020">
    <property type="match status" value="1"/>
</dbReference>
<evidence type="ECO:0000259" key="2">
    <source>
        <dbReference type="Pfam" id="PF00156"/>
    </source>
</evidence>
<evidence type="ECO:0000313" key="5">
    <source>
        <dbReference type="Proteomes" id="UP000653127"/>
    </source>
</evidence>
<dbReference type="SUPFAM" id="SSF53271">
    <property type="entry name" value="PRTase-like"/>
    <property type="match status" value="1"/>
</dbReference>
<comment type="similarity">
    <text evidence="1">Belongs to the ComF/GntX family.</text>
</comment>
<organism evidence="4 5">
    <name type="scientific">Ligaoa zhengdingensis</name>
    <dbReference type="NCBI Taxonomy" id="2763658"/>
    <lineage>
        <taxon>Bacteria</taxon>
        <taxon>Bacillati</taxon>
        <taxon>Bacillota</taxon>
        <taxon>Clostridia</taxon>
        <taxon>Eubacteriales</taxon>
        <taxon>Oscillospiraceae</taxon>
        <taxon>Ligaoa</taxon>
    </lineage>
</organism>
<dbReference type="EMBL" id="JACRST010000002">
    <property type="protein sequence ID" value="MBC8545944.1"/>
    <property type="molecule type" value="Genomic_DNA"/>
</dbReference>
<sequence length="224" mass="24269">MSGPRVLEALLDLLFPPRCACCGEVIARGVLCDGCRPTLRLRDDPAAPLVPPLDGLAAAYLYQDAGAALMREFKFHRQLRCYDLELREGFEAAVCAYYAGRSFDFVLPVPLHKASRRERGFNQSAYIAQRLAERMGLPCDERALQKLLHNRIQHTLSREEREQNVKGVYRAAAELAAGKSILLVDDIVTTGATLCECAATLKAAGAKRVCAAAVLATPAAGPAG</sequence>
<reference evidence="4" key="1">
    <citation type="submission" date="2020-08" db="EMBL/GenBank/DDBJ databases">
        <title>Genome public.</title>
        <authorList>
            <person name="Liu C."/>
            <person name="Sun Q."/>
        </authorList>
    </citation>
    <scope>NUCLEOTIDE SEQUENCE</scope>
    <source>
        <strain evidence="4">NSJ-31</strain>
    </source>
</reference>
<dbReference type="Pfam" id="PF18912">
    <property type="entry name" value="DZR_2"/>
    <property type="match status" value="1"/>
</dbReference>
<gene>
    <name evidence="4" type="ORF">H8711_03185</name>
</gene>
<dbReference type="InterPro" id="IPR029057">
    <property type="entry name" value="PRTase-like"/>
</dbReference>
<evidence type="ECO:0000313" key="4">
    <source>
        <dbReference type="EMBL" id="MBC8545944.1"/>
    </source>
</evidence>
<dbReference type="InterPro" id="IPR051910">
    <property type="entry name" value="ComF/GntX_DNA_util-trans"/>
</dbReference>